<dbReference type="AlphaFoldDB" id="A0A511B0W3"/>
<dbReference type="InterPro" id="IPR051910">
    <property type="entry name" value="ComF/GntX_DNA_util-trans"/>
</dbReference>
<dbReference type="PANTHER" id="PTHR47505:SF1">
    <property type="entry name" value="DNA UTILIZATION PROTEIN YHGH"/>
    <property type="match status" value="1"/>
</dbReference>
<dbReference type="InterPro" id="IPR000836">
    <property type="entry name" value="PRTase_dom"/>
</dbReference>
<evidence type="ECO:0000256" key="1">
    <source>
        <dbReference type="ARBA" id="ARBA00008007"/>
    </source>
</evidence>
<dbReference type="Gene3D" id="3.40.50.2020">
    <property type="match status" value="1"/>
</dbReference>
<sequence length="190" mass="21224">MVCVSCEARPPVWSQARAAFEYDEWSRKLILPLKYADRTENARVLAKFMITAGHDILQDADIIVPVPLHRRKLWSRRYNQAALLGRLIAKKSGKAFVPDALQRTRSTQPLARLSPKERLEQVEGVFCVRSRSAPHMRGRNIVLVDDVLTTGVTATYCAKALLEIGASSVNILVAARAGNADEDDHSFLKE</sequence>
<dbReference type="CDD" id="cd06223">
    <property type="entry name" value="PRTases_typeI"/>
    <property type="match status" value="1"/>
</dbReference>
<accession>A0A511B0W3</accession>
<comment type="caution">
    <text evidence="3">The sequence shown here is derived from an EMBL/GenBank/DDBJ whole genome shotgun (WGS) entry which is preliminary data.</text>
</comment>
<comment type="similarity">
    <text evidence="1">Belongs to the ComF/GntX family.</text>
</comment>
<organism evidence="3 4">
    <name type="scientific">Gluconobacter wancherniae NBRC 103581</name>
    <dbReference type="NCBI Taxonomy" id="656744"/>
    <lineage>
        <taxon>Bacteria</taxon>
        <taxon>Pseudomonadati</taxon>
        <taxon>Pseudomonadota</taxon>
        <taxon>Alphaproteobacteria</taxon>
        <taxon>Acetobacterales</taxon>
        <taxon>Acetobacteraceae</taxon>
        <taxon>Gluconobacter</taxon>
    </lineage>
</organism>
<name>A0A511B0W3_9PROT</name>
<dbReference type="SUPFAM" id="SSF53271">
    <property type="entry name" value="PRTase-like"/>
    <property type="match status" value="1"/>
</dbReference>
<keyword evidence="4" id="KW-1185">Reference proteome</keyword>
<protein>
    <recommendedName>
        <fullName evidence="2">Phosphoribosyltransferase domain-containing protein</fullName>
    </recommendedName>
</protein>
<evidence type="ECO:0000313" key="4">
    <source>
        <dbReference type="Proteomes" id="UP000321230"/>
    </source>
</evidence>
<reference evidence="3 4" key="1">
    <citation type="submission" date="2019-07" db="EMBL/GenBank/DDBJ databases">
        <title>Whole genome shotgun sequence of Gluconobacter wancherniae NBRC 103581.</title>
        <authorList>
            <person name="Hosoyama A."/>
            <person name="Uohara A."/>
            <person name="Ohji S."/>
            <person name="Ichikawa N."/>
        </authorList>
    </citation>
    <scope>NUCLEOTIDE SEQUENCE [LARGE SCALE GENOMIC DNA]</scope>
    <source>
        <strain evidence="3 4">NBRC 103581</strain>
    </source>
</reference>
<evidence type="ECO:0000313" key="3">
    <source>
        <dbReference type="EMBL" id="GEK93442.1"/>
    </source>
</evidence>
<gene>
    <name evidence="3" type="ORF">GWA01_12120</name>
</gene>
<dbReference type="InterPro" id="IPR029057">
    <property type="entry name" value="PRTase-like"/>
</dbReference>
<dbReference type="Proteomes" id="UP000321230">
    <property type="component" value="Unassembled WGS sequence"/>
</dbReference>
<dbReference type="EMBL" id="BJUZ01000001">
    <property type="protein sequence ID" value="GEK93442.1"/>
    <property type="molecule type" value="Genomic_DNA"/>
</dbReference>
<proteinExistence type="inferred from homology"/>
<dbReference type="Pfam" id="PF00156">
    <property type="entry name" value="Pribosyltran"/>
    <property type="match status" value="1"/>
</dbReference>
<evidence type="ECO:0000259" key="2">
    <source>
        <dbReference type="Pfam" id="PF00156"/>
    </source>
</evidence>
<feature type="domain" description="Phosphoribosyltransferase" evidence="2">
    <location>
        <begin position="121"/>
        <end position="183"/>
    </location>
</feature>
<dbReference type="PANTHER" id="PTHR47505">
    <property type="entry name" value="DNA UTILIZATION PROTEIN YHGH"/>
    <property type="match status" value="1"/>
</dbReference>